<dbReference type="CDD" id="cd08422">
    <property type="entry name" value="PBP2_CrgA_like"/>
    <property type="match status" value="1"/>
</dbReference>
<name>R9PTR3_AGAAL</name>
<dbReference type="InterPro" id="IPR058163">
    <property type="entry name" value="LysR-type_TF_proteobact-type"/>
</dbReference>
<keyword evidence="4" id="KW-0804">Transcription</keyword>
<comment type="similarity">
    <text evidence="1">Belongs to the LysR transcriptional regulatory family.</text>
</comment>
<dbReference type="Gene3D" id="1.10.10.10">
    <property type="entry name" value="Winged helix-like DNA-binding domain superfamily/Winged helix DNA-binding domain"/>
    <property type="match status" value="1"/>
</dbReference>
<dbReference type="PROSITE" id="PS50931">
    <property type="entry name" value="HTH_LYSR"/>
    <property type="match status" value="1"/>
</dbReference>
<dbReference type="GO" id="GO:0003677">
    <property type="term" value="F:DNA binding"/>
    <property type="evidence" value="ECO:0007669"/>
    <property type="project" value="UniProtKB-KW"/>
</dbReference>
<keyword evidence="2" id="KW-0805">Transcription regulation</keyword>
<evidence type="ECO:0000259" key="5">
    <source>
        <dbReference type="PROSITE" id="PS50931"/>
    </source>
</evidence>
<comment type="caution">
    <text evidence="6">The sequence shown here is derived from an EMBL/GenBank/DDBJ whole genome shotgun (WGS) entry which is preliminary data.</text>
</comment>
<dbReference type="GO" id="GO:0003700">
    <property type="term" value="F:DNA-binding transcription factor activity"/>
    <property type="evidence" value="ECO:0007669"/>
    <property type="project" value="InterPro"/>
</dbReference>
<dbReference type="SUPFAM" id="SSF53850">
    <property type="entry name" value="Periplasmic binding protein-like II"/>
    <property type="match status" value="1"/>
</dbReference>
<proteinExistence type="inferred from homology"/>
<gene>
    <name evidence="6" type="ORF">AALB_2951</name>
</gene>
<evidence type="ECO:0000313" key="7">
    <source>
        <dbReference type="Proteomes" id="UP000014461"/>
    </source>
</evidence>
<feature type="domain" description="HTH lysR-type" evidence="5">
    <location>
        <begin position="11"/>
        <end position="68"/>
    </location>
</feature>
<evidence type="ECO:0000256" key="3">
    <source>
        <dbReference type="ARBA" id="ARBA00023125"/>
    </source>
</evidence>
<dbReference type="STRING" id="1331007.AALB_2951"/>
<sequence>MQIINADFAPMDITKLKIFVAVYRAKSFAVVAKQRNVAASSISRTIAGLEEELGLRLFQRTTRTLNPTQAAERYYLRMEPLLEEFDLAQQEALGETLQPSGLLRVSASSSFGQLVLAPLLGKFQQAYPKIQLELDLSDSRVDLIAQQFDLVLRHGALNDSSLVARKLLDVDYLLVASSAYLKRSAKIQQPFDVTDHNLVGFTYRELNKQWLFSQGKTSQKIAITPSLSLSSAAAIKECVNHDMGLALLADWTVREDLKSGKLVQVLSDWQVTGANSDSAIWLLYPSRTFMPNKVAVFSQFLLDNLQSV</sequence>
<dbReference type="InterPro" id="IPR000847">
    <property type="entry name" value="LysR_HTH_N"/>
</dbReference>
<evidence type="ECO:0000256" key="2">
    <source>
        <dbReference type="ARBA" id="ARBA00023015"/>
    </source>
</evidence>
<evidence type="ECO:0000256" key="4">
    <source>
        <dbReference type="ARBA" id="ARBA00023163"/>
    </source>
</evidence>
<reference evidence="6" key="1">
    <citation type="journal article" date="2013" name="Genome Announc.">
        <title>Draft Genome Sequence of Agarivorans albus Strain MKT 106T, an Agarolytic Marine Bacterium.</title>
        <authorList>
            <person name="Yasuike M."/>
            <person name="Nakamura Y."/>
            <person name="Kai W."/>
            <person name="Fujiwara A."/>
            <person name="Fukui Y."/>
            <person name="Satomi M."/>
            <person name="Sano M."/>
        </authorList>
    </citation>
    <scope>NUCLEOTIDE SEQUENCE [LARGE SCALE GENOMIC DNA]</scope>
</reference>
<dbReference type="InterPro" id="IPR005119">
    <property type="entry name" value="LysR_subst-bd"/>
</dbReference>
<dbReference type="PANTHER" id="PTHR30537">
    <property type="entry name" value="HTH-TYPE TRANSCRIPTIONAL REGULATOR"/>
    <property type="match status" value="1"/>
</dbReference>
<dbReference type="EMBL" id="BARX01000021">
    <property type="protein sequence ID" value="GAD02871.1"/>
    <property type="molecule type" value="Genomic_DNA"/>
</dbReference>
<dbReference type="PANTHER" id="PTHR30537:SF5">
    <property type="entry name" value="HTH-TYPE TRANSCRIPTIONAL ACTIVATOR TTDR-RELATED"/>
    <property type="match status" value="1"/>
</dbReference>
<dbReference type="AlphaFoldDB" id="R9PTR3"/>
<evidence type="ECO:0000313" key="6">
    <source>
        <dbReference type="EMBL" id="GAD02871.1"/>
    </source>
</evidence>
<evidence type="ECO:0000256" key="1">
    <source>
        <dbReference type="ARBA" id="ARBA00009437"/>
    </source>
</evidence>
<dbReference type="Gene3D" id="3.40.190.290">
    <property type="match status" value="1"/>
</dbReference>
<accession>R9PTR3</accession>
<dbReference type="Pfam" id="PF03466">
    <property type="entry name" value="LysR_substrate"/>
    <property type="match status" value="1"/>
</dbReference>
<dbReference type="SUPFAM" id="SSF46785">
    <property type="entry name" value="Winged helix' DNA-binding domain"/>
    <property type="match status" value="1"/>
</dbReference>
<dbReference type="Pfam" id="PF00126">
    <property type="entry name" value="HTH_1"/>
    <property type="match status" value="1"/>
</dbReference>
<dbReference type="FunFam" id="1.10.10.10:FF:000001">
    <property type="entry name" value="LysR family transcriptional regulator"/>
    <property type="match status" value="1"/>
</dbReference>
<protein>
    <submittedName>
        <fullName evidence="6">Transcriptional regulator</fullName>
    </submittedName>
</protein>
<dbReference type="InterPro" id="IPR036388">
    <property type="entry name" value="WH-like_DNA-bd_sf"/>
</dbReference>
<keyword evidence="7" id="KW-1185">Reference proteome</keyword>
<organism evidence="6 7">
    <name type="scientific">Agarivorans albus MKT 106</name>
    <dbReference type="NCBI Taxonomy" id="1331007"/>
    <lineage>
        <taxon>Bacteria</taxon>
        <taxon>Pseudomonadati</taxon>
        <taxon>Pseudomonadota</taxon>
        <taxon>Gammaproteobacteria</taxon>
        <taxon>Alteromonadales</taxon>
        <taxon>Alteromonadaceae</taxon>
        <taxon>Agarivorans</taxon>
    </lineage>
</organism>
<keyword evidence="3" id="KW-0238">DNA-binding</keyword>
<dbReference type="InterPro" id="IPR036390">
    <property type="entry name" value="WH_DNA-bd_sf"/>
</dbReference>
<dbReference type="Proteomes" id="UP000014461">
    <property type="component" value="Unassembled WGS sequence"/>
</dbReference>